<dbReference type="CDD" id="cd05782">
    <property type="entry name" value="DNA_polB_like1_exo"/>
    <property type="match status" value="1"/>
</dbReference>
<dbReference type="Pfam" id="PF10108">
    <property type="entry name" value="DNA_pol_B_exo2"/>
    <property type="match status" value="1"/>
</dbReference>
<evidence type="ECO:0000259" key="1">
    <source>
        <dbReference type="Pfam" id="PF10108"/>
    </source>
</evidence>
<dbReference type="OrthoDB" id="9790530at2"/>
<gene>
    <name evidence="2" type="ORF">C8N29_10679</name>
</gene>
<evidence type="ECO:0000313" key="3">
    <source>
        <dbReference type="Proteomes" id="UP000244223"/>
    </source>
</evidence>
<dbReference type="RefSeq" id="WP_107865510.1">
    <property type="nucleotide sequence ID" value="NZ_QAON01000006.1"/>
</dbReference>
<accession>A0A2T5IZQ9</accession>
<feature type="domain" description="Predicted 3'-5' exonuclease PolB-like" evidence="1">
    <location>
        <begin position="50"/>
        <end position="259"/>
    </location>
</feature>
<reference evidence="2 3" key="1">
    <citation type="submission" date="2018-04" db="EMBL/GenBank/DDBJ databases">
        <title>Genomic Encyclopedia of Archaeal and Bacterial Type Strains, Phase II (KMG-II): from individual species to whole genera.</title>
        <authorList>
            <person name="Goeker M."/>
        </authorList>
    </citation>
    <scope>NUCLEOTIDE SEQUENCE [LARGE SCALE GENOMIC DNA]</scope>
    <source>
        <strain evidence="2 3">DSM 5822</strain>
    </source>
</reference>
<dbReference type="InterPro" id="IPR019288">
    <property type="entry name" value="3'-5'_exonuclease_PolB-like"/>
</dbReference>
<dbReference type="EMBL" id="QAON01000006">
    <property type="protein sequence ID" value="PTQ89548.1"/>
    <property type="molecule type" value="Genomic_DNA"/>
</dbReference>
<protein>
    <recommendedName>
        <fullName evidence="1">Predicted 3'-5' exonuclease PolB-like domain-containing protein</fullName>
    </recommendedName>
</protein>
<name>A0A2T5IZQ9_9GAMM</name>
<dbReference type="AlphaFoldDB" id="A0A2T5IZQ9"/>
<evidence type="ECO:0000313" key="2">
    <source>
        <dbReference type="EMBL" id="PTQ89548.1"/>
    </source>
</evidence>
<dbReference type="GO" id="GO:0003676">
    <property type="term" value="F:nucleic acid binding"/>
    <property type="evidence" value="ECO:0007669"/>
    <property type="project" value="InterPro"/>
</dbReference>
<dbReference type="InterPro" id="IPR012337">
    <property type="entry name" value="RNaseH-like_sf"/>
</dbReference>
<dbReference type="Proteomes" id="UP000244223">
    <property type="component" value="Unassembled WGS sequence"/>
</dbReference>
<dbReference type="Gene3D" id="3.30.420.10">
    <property type="entry name" value="Ribonuclease H-like superfamily/Ribonuclease H"/>
    <property type="match status" value="1"/>
</dbReference>
<dbReference type="InterPro" id="IPR036397">
    <property type="entry name" value="RNaseH_sf"/>
</dbReference>
<keyword evidence="3" id="KW-1185">Reference proteome</keyword>
<dbReference type="SUPFAM" id="SSF53098">
    <property type="entry name" value="Ribonuclease H-like"/>
    <property type="match status" value="1"/>
</dbReference>
<comment type="caution">
    <text evidence="2">The sequence shown here is derived from an EMBL/GenBank/DDBJ whole genome shotgun (WGS) entry which is preliminary data.</text>
</comment>
<organism evidence="2 3">
    <name type="scientific">Agitococcus lubricus</name>
    <dbReference type="NCBI Taxonomy" id="1077255"/>
    <lineage>
        <taxon>Bacteria</taxon>
        <taxon>Pseudomonadati</taxon>
        <taxon>Pseudomonadota</taxon>
        <taxon>Gammaproteobacteria</taxon>
        <taxon>Moraxellales</taxon>
        <taxon>Moraxellaceae</taxon>
        <taxon>Agitococcus</taxon>
    </lineage>
</organism>
<proteinExistence type="predicted"/>
<sequence length="268" mass="31384">MYREKATLVFDIETIPDISKAKKLYGLTSLSDAEAYEALQNMRRQETGGSDFFRHHLHKIVCISVVLRLGDSVRVWSLGEENASESEMIKRFFTAIDKYDLCLVSWNGSSFDLPVLHYRAMLHELTAPMYWELGDHYKEYRYNNYINRYHMRHIDLMDILSLYQARAAQPLDQMASFLGFPGKLGMDGSQVYGAYQAGRLADIRHYCETDVLNTWLIYLRFQLLRGELMKPQYQQEITLLKHHLASSQKPHLLQFLAVWQEQEVETNE</sequence>